<name>A0ABU6VJN0_9FABA</name>
<evidence type="ECO:0000313" key="3">
    <source>
        <dbReference type="Proteomes" id="UP001341840"/>
    </source>
</evidence>
<gene>
    <name evidence="2" type="ORF">PIB30_058738</name>
</gene>
<dbReference type="Proteomes" id="UP001341840">
    <property type="component" value="Unassembled WGS sequence"/>
</dbReference>
<accession>A0ABU6VJN0</accession>
<dbReference type="EMBL" id="JASCZI010151532">
    <property type="protein sequence ID" value="MED6173379.1"/>
    <property type="molecule type" value="Genomic_DNA"/>
</dbReference>
<sequence length="97" mass="10835">MSSSSHPNSSPSLLRRRIGVSVSRVLSKRFRQQAGNAGEGPSNRIQKRHRITPEDGESSTTQKEHREDDHHPKIAEHDENPVGSVTDDKDRSVGKKE</sequence>
<proteinExistence type="predicted"/>
<reference evidence="2 3" key="1">
    <citation type="journal article" date="2023" name="Plants (Basel)">
        <title>Bridging the Gap: Combining Genomics and Transcriptomics Approaches to Understand Stylosanthes scabra, an Orphan Legume from the Brazilian Caatinga.</title>
        <authorList>
            <person name="Ferreira-Neto J.R.C."/>
            <person name="da Silva M.D."/>
            <person name="Binneck E."/>
            <person name="de Melo N.F."/>
            <person name="da Silva R.H."/>
            <person name="de Melo A.L.T.M."/>
            <person name="Pandolfi V."/>
            <person name="Bustamante F.O."/>
            <person name="Brasileiro-Vidal A.C."/>
            <person name="Benko-Iseppon A.M."/>
        </authorList>
    </citation>
    <scope>NUCLEOTIDE SEQUENCE [LARGE SCALE GENOMIC DNA]</scope>
    <source>
        <tissue evidence="2">Leaves</tissue>
    </source>
</reference>
<keyword evidence="3" id="KW-1185">Reference proteome</keyword>
<protein>
    <submittedName>
        <fullName evidence="2">Uncharacterized protein</fullName>
    </submittedName>
</protein>
<feature type="compositionally biased region" description="Basic and acidic residues" evidence="1">
    <location>
        <begin position="62"/>
        <end position="97"/>
    </location>
</feature>
<evidence type="ECO:0000313" key="2">
    <source>
        <dbReference type="EMBL" id="MED6173379.1"/>
    </source>
</evidence>
<evidence type="ECO:0000256" key="1">
    <source>
        <dbReference type="SAM" id="MobiDB-lite"/>
    </source>
</evidence>
<comment type="caution">
    <text evidence="2">The sequence shown here is derived from an EMBL/GenBank/DDBJ whole genome shotgun (WGS) entry which is preliminary data.</text>
</comment>
<feature type="region of interest" description="Disordered" evidence="1">
    <location>
        <begin position="29"/>
        <end position="97"/>
    </location>
</feature>
<organism evidence="2 3">
    <name type="scientific">Stylosanthes scabra</name>
    <dbReference type="NCBI Taxonomy" id="79078"/>
    <lineage>
        <taxon>Eukaryota</taxon>
        <taxon>Viridiplantae</taxon>
        <taxon>Streptophyta</taxon>
        <taxon>Embryophyta</taxon>
        <taxon>Tracheophyta</taxon>
        <taxon>Spermatophyta</taxon>
        <taxon>Magnoliopsida</taxon>
        <taxon>eudicotyledons</taxon>
        <taxon>Gunneridae</taxon>
        <taxon>Pentapetalae</taxon>
        <taxon>rosids</taxon>
        <taxon>fabids</taxon>
        <taxon>Fabales</taxon>
        <taxon>Fabaceae</taxon>
        <taxon>Papilionoideae</taxon>
        <taxon>50 kb inversion clade</taxon>
        <taxon>dalbergioids sensu lato</taxon>
        <taxon>Dalbergieae</taxon>
        <taxon>Pterocarpus clade</taxon>
        <taxon>Stylosanthes</taxon>
    </lineage>
</organism>